<sequence>MLRCRSPLLAAGRAVHLWSPPPPPLPVFASERHRRSSPLSAASRVARLPLPPNLLLRPAPPCPLLGRSAAPRSSDEPT</sequence>
<dbReference type="HOGENOM" id="CLU_2626085_0_0_1"/>
<proteinExistence type="predicted"/>
<organism evidence="2">
    <name type="scientific">Oryza meridionalis</name>
    <dbReference type="NCBI Taxonomy" id="40149"/>
    <lineage>
        <taxon>Eukaryota</taxon>
        <taxon>Viridiplantae</taxon>
        <taxon>Streptophyta</taxon>
        <taxon>Embryophyta</taxon>
        <taxon>Tracheophyta</taxon>
        <taxon>Spermatophyta</taxon>
        <taxon>Magnoliopsida</taxon>
        <taxon>Liliopsida</taxon>
        <taxon>Poales</taxon>
        <taxon>Poaceae</taxon>
        <taxon>BOP clade</taxon>
        <taxon>Oryzoideae</taxon>
        <taxon>Oryzeae</taxon>
        <taxon>Oryzinae</taxon>
        <taxon>Oryza</taxon>
    </lineage>
</organism>
<feature type="region of interest" description="Disordered" evidence="1">
    <location>
        <begin position="59"/>
        <end position="78"/>
    </location>
</feature>
<accession>A0A0E0CDM4</accession>
<reference evidence="2" key="1">
    <citation type="submission" date="2015-04" db="UniProtKB">
        <authorList>
            <consortium name="EnsemblPlants"/>
        </authorList>
    </citation>
    <scope>IDENTIFICATION</scope>
</reference>
<evidence type="ECO:0000313" key="3">
    <source>
        <dbReference type="Proteomes" id="UP000008021"/>
    </source>
</evidence>
<evidence type="ECO:0000256" key="1">
    <source>
        <dbReference type="SAM" id="MobiDB-lite"/>
    </source>
</evidence>
<dbReference type="EnsemblPlants" id="OMERI01G42420.1">
    <property type="protein sequence ID" value="OMERI01G42420.1"/>
    <property type="gene ID" value="OMERI01G42420"/>
</dbReference>
<reference evidence="2" key="2">
    <citation type="submission" date="2018-05" db="EMBL/GenBank/DDBJ databases">
        <title>OmerRS3 (Oryza meridionalis Reference Sequence Version 3).</title>
        <authorList>
            <person name="Zhang J."/>
            <person name="Kudrna D."/>
            <person name="Lee S."/>
            <person name="Talag J."/>
            <person name="Welchert J."/>
            <person name="Wing R.A."/>
        </authorList>
    </citation>
    <scope>NUCLEOTIDE SEQUENCE [LARGE SCALE GENOMIC DNA]</scope>
    <source>
        <strain evidence="2">cv. OR44</strain>
    </source>
</reference>
<evidence type="ECO:0000313" key="2">
    <source>
        <dbReference type="EnsemblPlants" id="OMERI01G42420.1"/>
    </source>
</evidence>
<dbReference type="Proteomes" id="UP000008021">
    <property type="component" value="Chromosome 1"/>
</dbReference>
<protein>
    <submittedName>
        <fullName evidence="2">Uncharacterized protein</fullName>
    </submittedName>
</protein>
<name>A0A0E0CDM4_9ORYZ</name>
<keyword evidence="3" id="KW-1185">Reference proteome</keyword>
<dbReference type="AlphaFoldDB" id="A0A0E0CDM4"/>
<dbReference type="Gramene" id="OMERI01G42420.1">
    <property type="protein sequence ID" value="OMERI01G42420.1"/>
    <property type="gene ID" value="OMERI01G42420"/>
</dbReference>